<dbReference type="Pfam" id="PF01312">
    <property type="entry name" value="Bac_export_2"/>
    <property type="match status" value="1"/>
</dbReference>
<feature type="transmembrane region" description="Helical" evidence="3">
    <location>
        <begin position="89"/>
        <end position="111"/>
    </location>
</feature>
<evidence type="ECO:0000256" key="2">
    <source>
        <dbReference type="SAM" id="MobiDB-lite"/>
    </source>
</evidence>
<protein>
    <submittedName>
        <fullName evidence="4">Flagellar biosynthesis protein FlhB</fullName>
    </submittedName>
</protein>
<evidence type="ECO:0000313" key="4">
    <source>
        <dbReference type="EMBL" id="RRQ51519.1"/>
    </source>
</evidence>
<feature type="transmembrane region" description="Helical" evidence="3">
    <location>
        <begin position="191"/>
        <end position="214"/>
    </location>
</feature>
<name>A0A3R8R468_9SPHN</name>
<dbReference type="EMBL" id="RWJI01000001">
    <property type="protein sequence ID" value="RRQ51519.1"/>
    <property type="molecule type" value="Genomic_DNA"/>
</dbReference>
<gene>
    <name evidence="4" type="ORF">D7D48_01055</name>
</gene>
<keyword evidence="4" id="KW-0282">Flagellum</keyword>
<dbReference type="PRINTS" id="PR00950">
    <property type="entry name" value="TYPE3IMSPROT"/>
</dbReference>
<comment type="caution">
    <text evidence="4">The sequence shown here is derived from an EMBL/GenBank/DDBJ whole genome shotgun (WGS) entry which is preliminary data.</text>
</comment>
<keyword evidence="4" id="KW-0966">Cell projection</keyword>
<dbReference type="OrthoDB" id="9807950at2"/>
<keyword evidence="5" id="KW-1185">Reference proteome</keyword>
<proteinExistence type="inferred from homology"/>
<feature type="transmembrane region" description="Helical" evidence="3">
    <location>
        <begin position="34"/>
        <end position="55"/>
    </location>
</feature>
<keyword evidence="4" id="KW-0969">Cilium</keyword>
<dbReference type="InterPro" id="IPR029025">
    <property type="entry name" value="T3SS_substrate_exporter_C"/>
</dbReference>
<comment type="similarity">
    <text evidence="1">Belongs to the type III secretion exporter family.</text>
</comment>
<evidence type="ECO:0000313" key="5">
    <source>
        <dbReference type="Proteomes" id="UP000268553"/>
    </source>
</evidence>
<dbReference type="InterPro" id="IPR006135">
    <property type="entry name" value="T3SS_substrate_exporter"/>
</dbReference>
<evidence type="ECO:0000256" key="1">
    <source>
        <dbReference type="ARBA" id="ARBA00010690"/>
    </source>
</evidence>
<dbReference type="AlphaFoldDB" id="A0A3R8R468"/>
<keyword evidence="3" id="KW-0812">Transmembrane</keyword>
<dbReference type="Gene3D" id="3.40.1690.10">
    <property type="entry name" value="secretion proteins EscU"/>
    <property type="match status" value="1"/>
</dbReference>
<reference evidence="4 5" key="1">
    <citation type="submission" date="2018-12" db="EMBL/GenBank/DDBJ databases">
        <authorList>
            <person name="Kim S.-J."/>
            <person name="Jung G.-Y."/>
        </authorList>
    </citation>
    <scope>NUCLEOTIDE SEQUENCE [LARGE SCALE GENOMIC DNA]</scope>
    <source>
        <strain evidence="4 5">03SU3-P</strain>
    </source>
</reference>
<dbReference type="GO" id="GO:0005886">
    <property type="term" value="C:plasma membrane"/>
    <property type="evidence" value="ECO:0007669"/>
    <property type="project" value="TreeGrafter"/>
</dbReference>
<dbReference type="GO" id="GO:0009306">
    <property type="term" value="P:protein secretion"/>
    <property type="evidence" value="ECO:0007669"/>
    <property type="project" value="InterPro"/>
</dbReference>
<evidence type="ECO:0000256" key="3">
    <source>
        <dbReference type="SAM" id="Phobius"/>
    </source>
</evidence>
<dbReference type="SUPFAM" id="SSF160544">
    <property type="entry name" value="EscU C-terminal domain-like"/>
    <property type="match status" value="1"/>
</dbReference>
<keyword evidence="3" id="KW-1133">Transmembrane helix</keyword>
<dbReference type="RefSeq" id="WP_125229533.1">
    <property type="nucleotide sequence ID" value="NZ_RWJI01000001.1"/>
</dbReference>
<dbReference type="PANTHER" id="PTHR30531">
    <property type="entry name" value="FLAGELLAR BIOSYNTHETIC PROTEIN FLHB"/>
    <property type="match status" value="1"/>
</dbReference>
<feature type="region of interest" description="Disordered" evidence="2">
    <location>
        <begin position="1"/>
        <end position="24"/>
    </location>
</feature>
<accession>A0A3R8R468</accession>
<dbReference type="PANTHER" id="PTHR30531:SF12">
    <property type="entry name" value="FLAGELLAR BIOSYNTHETIC PROTEIN FLHB"/>
    <property type="match status" value="1"/>
</dbReference>
<sequence>MADAPDKDQQTEAPTQKRKDDAVKEGDVLASRELATALMMIAGAAWLIGLGAWFFNASKALLKSGLSLDLSDPDRFEPLDALTVAMAQIAVPFAALLLLTLIAAFAAPAMLGSSGMRSKAMAPKASRINPLAGLKRMFGTHGLIELFKATAKVCVLGYAGYWIISGEVASLPGLAAADPAVAVDIIGQKTAFTIAILTVGLTLIALVDVPIQWLQRNRKLRMTKQQLKEELRQSDGAPELKQAIRLRQQEVMMSSARKGMADANVVLTNPTHFAVALRYRPGSDAAPVVVARGRGDVALAIKAMAAEKNVPTLEYPQLARAIYFTTRTGKAISEDLYAAVAAILAFVFRLESSFGQHVPKPIVDVPVAKRFDQDGRRSA</sequence>
<dbReference type="Proteomes" id="UP000268553">
    <property type="component" value="Unassembled WGS sequence"/>
</dbReference>
<keyword evidence="3" id="KW-0472">Membrane</keyword>
<organism evidence="4 5">
    <name type="scientific">Sphingorhabdus wooponensis</name>
    <dbReference type="NCBI Taxonomy" id="940136"/>
    <lineage>
        <taxon>Bacteria</taxon>
        <taxon>Pseudomonadati</taxon>
        <taxon>Pseudomonadota</taxon>
        <taxon>Alphaproteobacteria</taxon>
        <taxon>Sphingomonadales</taxon>
        <taxon>Sphingomonadaceae</taxon>
        <taxon>Sphingorhabdus</taxon>
    </lineage>
</organism>